<dbReference type="GO" id="GO:0016020">
    <property type="term" value="C:membrane"/>
    <property type="evidence" value="ECO:0007669"/>
    <property type="project" value="UniProtKB-SubCell"/>
</dbReference>
<feature type="transmembrane region" description="Helical" evidence="6">
    <location>
        <begin position="29"/>
        <end position="48"/>
    </location>
</feature>
<evidence type="ECO:0000256" key="2">
    <source>
        <dbReference type="ARBA" id="ARBA00022692"/>
    </source>
</evidence>
<sequence>MRIASDLIILVLPMPVLKSLQLPRQQNIALMAVFAVGIFVVVTTIIRLRSLLVISKSSDPTYDVIGTVTWSAIECNVAIICVCRPPIKPLLSRYIPSVFGSSIAAESKAVTNRFLRRSATAAIEYDDEQVLHTFNRDCRTNSDVGHNTINTSADNLNERKWMESKSQLCYTKNPS</sequence>
<organism evidence="8 9">
    <name type="scientific">Talaromyces proteolyticus</name>
    <dbReference type="NCBI Taxonomy" id="1131652"/>
    <lineage>
        <taxon>Eukaryota</taxon>
        <taxon>Fungi</taxon>
        <taxon>Dikarya</taxon>
        <taxon>Ascomycota</taxon>
        <taxon>Pezizomycotina</taxon>
        <taxon>Eurotiomycetes</taxon>
        <taxon>Eurotiomycetidae</taxon>
        <taxon>Eurotiales</taxon>
        <taxon>Trichocomaceae</taxon>
        <taxon>Talaromyces</taxon>
        <taxon>Talaromyces sect. Bacilispori</taxon>
    </lineage>
</organism>
<dbReference type="InterPro" id="IPR052337">
    <property type="entry name" value="SAT4-like"/>
</dbReference>
<keyword evidence="4 6" id="KW-0472">Membrane</keyword>
<evidence type="ECO:0000256" key="4">
    <source>
        <dbReference type="ARBA" id="ARBA00023136"/>
    </source>
</evidence>
<dbReference type="GeneID" id="70243930"/>
<dbReference type="AlphaFoldDB" id="A0AAD4L1S0"/>
<dbReference type="PANTHER" id="PTHR33048">
    <property type="entry name" value="PTH11-LIKE INTEGRAL MEMBRANE PROTEIN (AFU_ORTHOLOGUE AFUA_5G11245)"/>
    <property type="match status" value="1"/>
</dbReference>
<keyword evidence="2 6" id="KW-0812">Transmembrane</keyword>
<dbReference type="InterPro" id="IPR049326">
    <property type="entry name" value="Rhodopsin_dom_fungi"/>
</dbReference>
<dbReference type="Proteomes" id="UP001201262">
    <property type="component" value="Unassembled WGS sequence"/>
</dbReference>
<dbReference type="Pfam" id="PF20684">
    <property type="entry name" value="Fung_rhodopsin"/>
    <property type="match status" value="1"/>
</dbReference>
<keyword evidence="3 6" id="KW-1133">Transmembrane helix</keyword>
<evidence type="ECO:0000256" key="1">
    <source>
        <dbReference type="ARBA" id="ARBA00004141"/>
    </source>
</evidence>
<reference evidence="8" key="1">
    <citation type="submission" date="2021-12" db="EMBL/GenBank/DDBJ databases">
        <title>Convergent genome expansion in fungi linked to evolution of root-endophyte symbiosis.</title>
        <authorList>
            <consortium name="DOE Joint Genome Institute"/>
            <person name="Ke Y.-H."/>
            <person name="Bonito G."/>
            <person name="Liao H.-L."/>
            <person name="Looney B."/>
            <person name="Rojas-Flechas A."/>
            <person name="Nash J."/>
            <person name="Hameed K."/>
            <person name="Schadt C."/>
            <person name="Martin F."/>
            <person name="Crous P.W."/>
            <person name="Miettinen O."/>
            <person name="Magnuson J.K."/>
            <person name="Labbe J."/>
            <person name="Jacobson D."/>
            <person name="Doktycz M.J."/>
            <person name="Veneault-Fourrey C."/>
            <person name="Kuo A."/>
            <person name="Mondo S."/>
            <person name="Calhoun S."/>
            <person name="Riley R."/>
            <person name="Ohm R."/>
            <person name="LaButti K."/>
            <person name="Andreopoulos B."/>
            <person name="Pangilinan J."/>
            <person name="Nolan M."/>
            <person name="Tritt A."/>
            <person name="Clum A."/>
            <person name="Lipzen A."/>
            <person name="Daum C."/>
            <person name="Barry K."/>
            <person name="Grigoriev I.V."/>
            <person name="Vilgalys R."/>
        </authorList>
    </citation>
    <scope>NUCLEOTIDE SEQUENCE</scope>
    <source>
        <strain evidence="8">PMI_201</strain>
    </source>
</reference>
<evidence type="ECO:0000256" key="3">
    <source>
        <dbReference type="ARBA" id="ARBA00022989"/>
    </source>
</evidence>
<dbReference type="RefSeq" id="XP_046077059.1">
    <property type="nucleotide sequence ID" value="XM_046213643.1"/>
</dbReference>
<evidence type="ECO:0000313" key="8">
    <source>
        <dbReference type="EMBL" id="KAH8704041.1"/>
    </source>
</evidence>
<dbReference type="PANTHER" id="PTHR33048:SF47">
    <property type="entry name" value="INTEGRAL MEMBRANE PROTEIN-RELATED"/>
    <property type="match status" value="1"/>
</dbReference>
<comment type="similarity">
    <text evidence="5">Belongs to the SAT4 family.</text>
</comment>
<proteinExistence type="inferred from homology"/>
<accession>A0AAD4L1S0</accession>
<comment type="caution">
    <text evidence="8">The sequence shown here is derived from an EMBL/GenBank/DDBJ whole genome shotgun (WGS) entry which is preliminary data.</text>
</comment>
<evidence type="ECO:0000313" key="9">
    <source>
        <dbReference type="Proteomes" id="UP001201262"/>
    </source>
</evidence>
<evidence type="ECO:0000256" key="5">
    <source>
        <dbReference type="ARBA" id="ARBA00038359"/>
    </source>
</evidence>
<evidence type="ECO:0000259" key="7">
    <source>
        <dbReference type="Pfam" id="PF20684"/>
    </source>
</evidence>
<name>A0AAD4L1S0_9EURO</name>
<feature type="domain" description="Rhodopsin" evidence="7">
    <location>
        <begin position="2"/>
        <end position="93"/>
    </location>
</feature>
<gene>
    <name evidence="8" type="ORF">BGW36DRAFT_355420</name>
</gene>
<evidence type="ECO:0000256" key="6">
    <source>
        <dbReference type="SAM" id="Phobius"/>
    </source>
</evidence>
<protein>
    <recommendedName>
        <fullName evidence="7">Rhodopsin domain-containing protein</fullName>
    </recommendedName>
</protein>
<comment type="subcellular location">
    <subcellularLocation>
        <location evidence="1">Membrane</location>
        <topology evidence="1">Multi-pass membrane protein</topology>
    </subcellularLocation>
</comment>
<keyword evidence="9" id="KW-1185">Reference proteome</keyword>
<dbReference type="EMBL" id="JAJTJA010000002">
    <property type="protein sequence ID" value="KAH8704041.1"/>
    <property type="molecule type" value="Genomic_DNA"/>
</dbReference>